<dbReference type="EMBL" id="JAUJEB010000001">
    <property type="protein sequence ID" value="MDN5212893.1"/>
    <property type="molecule type" value="Genomic_DNA"/>
</dbReference>
<name>A0ABT8L584_9BACT</name>
<dbReference type="Proteomes" id="UP001172083">
    <property type="component" value="Unassembled WGS sequence"/>
</dbReference>
<dbReference type="InterPro" id="IPR037523">
    <property type="entry name" value="VOC_core"/>
</dbReference>
<dbReference type="InterPro" id="IPR004360">
    <property type="entry name" value="Glyas_Fos-R_dOase_dom"/>
</dbReference>
<feature type="domain" description="VOC" evidence="1">
    <location>
        <begin position="3"/>
        <end position="123"/>
    </location>
</feature>
<dbReference type="SUPFAM" id="SSF54593">
    <property type="entry name" value="Glyoxalase/Bleomycin resistance protein/Dihydroxybiphenyl dioxygenase"/>
    <property type="match status" value="1"/>
</dbReference>
<keyword evidence="3" id="KW-1185">Reference proteome</keyword>
<evidence type="ECO:0000313" key="3">
    <source>
        <dbReference type="Proteomes" id="UP001172083"/>
    </source>
</evidence>
<comment type="caution">
    <text evidence="2">The sequence shown here is derived from an EMBL/GenBank/DDBJ whole genome shotgun (WGS) entry which is preliminary data.</text>
</comment>
<organism evidence="2 3">
    <name type="scientific">Agaribacillus aureus</name>
    <dbReference type="NCBI Taxonomy" id="3051825"/>
    <lineage>
        <taxon>Bacteria</taxon>
        <taxon>Pseudomonadati</taxon>
        <taxon>Bacteroidota</taxon>
        <taxon>Cytophagia</taxon>
        <taxon>Cytophagales</taxon>
        <taxon>Splendidivirgaceae</taxon>
        <taxon>Agaribacillus</taxon>
    </lineage>
</organism>
<accession>A0ABT8L584</accession>
<reference evidence="2" key="1">
    <citation type="submission" date="2023-06" db="EMBL/GenBank/DDBJ databases">
        <title>Genomic of Agaribacillus aureum.</title>
        <authorList>
            <person name="Wang G."/>
        </authorList>
    </citation>
    <scope>NUCLEOTIDE SEQUENCE</scope>
    <source>
        <strain evidence="2">BMA12</strain>
    </source>
</reference>
<dbReference type="Gene3D" id="3.30.720.120">
    <property type="match status" value="1"/>
</dbReference>
<protein>
    <submittedName>
        <fullName evidence="2">VOC family protein</fullName>
    </submittedName>
</protein>
<dbReference type="PROSITE" id="PS51819">
    <property type="entry name" value="VOC"/>
    <property type="match status" value="1"/>
</dbReference>
<dbReference type="RefSeq" id="WP_346758210.1">
    <property type="nucleotide sequence ID" value="NZ_JAUJEB010000001.1"/>
</dbReference>
<sequence length="129" mass="14762">MKKINRLMTNICSDNLAGSKTFYTKLFDFDVNYDSDWFVHLISKDSQLELGIIDRFNDMVPKDFQHKPAGFYVTMVVDNADEIFEIAKAENFEVVGEPADTFYGQRRFLLKDPDGTLVDVSSPIPGFSF</sequence>
<dbReference type="InterPro" id="IPR029068">
    <property type="entry name" value="Glyas_Bleomycin-R_OHBP_Dase"/>
</dbReference>
<proteinExistence type="predicted"/>
<evidence type="ECO:0000259" key="1">
    <source>
        <dbReference type="PROSITE" id="PS51819"/>
    </source>
</evidence>
<gene>
    <name evidence="2" type="ORF">QQ020_12580</name>
</gene>
<evidence type="ECO:0000313" key="2">
    <source>
        <dbReference type="EMBL" id="MDN5212893.1"/>
    </source>
</evidence>
<dbReference type="Pfam" id="PF00903">
    <property type="entry name" value="Glyoxalase"/>
    <property type="match status" value="1"/>
</dbReference>
<dbReference type="Gene3D" id="3.30.720.110">
    <property type="match status" value="1"/>
</dbReference>